<dbReference type="Pfam" id="PF01037">
    <property type="entry name" value="AsnC_trans_reg"/>
    <property type="match status" value="1"/>
</dbReference>
<dbReference type="Gene3D" id="3.30.70.920">
    <property type="match status" value="1"/>
</dbReference>
<dbReference type="InterPro" id="IPR019887">
    <property type="entry name" value="Tscrpt_reg_AsnC/Lrp_C"/>
</dbReference>
<dbReference type="AlphaFoldDB" id="D6PC35"/>
<feature type="domain" description="Transcription regulator AsnC/Lrp ligand binding" evidence="1">
    <location>
        <begin position="6"/>
        <end position="75"/>
    </location>
</feature>
<protein>
    <recommendedName>
        <fullName evidence="1">Transcription regulator AsnC/Lrp ligand binding domain-containing protein</fullName>
    </recommendedName>
</protein>
<sequence>MPEAFVLVKTEPSHERDVYIALTSHDAVKEVHALYGEFDLLAHVSSDSAKNLTSLLMKEFRTIEGIRDTQTLIAVEY</sequence>
<dbReference type="SUPFAM" id="SSF54909">
    <property type="entry name" value="Dimeric alpha+beta barrel"/>
    <property type="match status" value="1"/>
</dbReference>
<accession>D6PC35</accession>
<dbReference type="EMBL" id="GU942975">
    <property type="protein sequence ID" value="ADD93286.1"/>
    <property type="molecule type" value="Genomic_DNA"/>
</dbReference>
<evidence type="ECO:0000259" key="1">
    <source>
        <dbReference type="Pfam" id="PF01037"/>
    </source>
</evidence>
<organism evidence="2">
    <name type="scientific">uncultured archaeon MedDCM-OCT-S09-C13</name>
    <dbReference type="NCBI Taxonomy" id="743101"/>
    <lineage>
        <taxon>Archaea</taxon>
        <taxon>environmental samples</taxon>
    </lineage>
</organism>
<reference evidence="2" key="1">
    <citation type="journal article" date="2010" name="ISME J.">
        <title>Metagenome of the Mediterranean deep chlorophyll maximum studied by direct and fosmid library 454 pyrosequencing.</title>
        <authorList>
            <person name="Ghai R."/>
            <person name="Martin-Cuadrado A.B."/>
            <person name="Molto A.G."/>
            <person name="Heredia I.G."/>
            <person name="Cabrera R."/>
            <person name="Martin J."/>
            <person name="Verdu M."/>
            <person name="Deschamps P."/>
            <person name="Moreira D."/>
            <person name="Lopez-Garcia P."/>
            <person name="Mira A."/>
            <person name="Rodriguez-Valera F."/>
        </authorList>
    </citation>
    <scope>NUCLEOTIDE SEQUENCE</scope>
</reference>
<name>D6PC35_9ARCH</name>
<evidence type="ECO:0000313" key="2">
    <source>
        <dbReference type="EMBL" id="ADD93286.1"/>
    </source>
</evidence>
<proteinExistence type="predicted"/>
<dbReference type="InterPro" id="IPR011008">
    <property type="entry name" value="Dimeric_a/b-barrel"/>
</dbReference>